<accession>A0AAE3NNJ2</accession>
<dbReference type="RefSeq" id="WP_275565375.1">
    <property type="nucleotide sequence ID" value="NZ_JARGYC010000001.1"/>
</dbReference>
<keyword evidence="1" id="KW-0732">Signal</keyword>
<feature type="chain" id="PRO_5041996255" evidence="1">
    <location>
        <begin position="23"/>
        <end position="135"/>
    </location>
</feature>
<organism evidence="2 3">
    <name type="scientific">Psychromarinibacter sediminicola</name>
    <dbReference type="NCBI Taxonomy" id="3033385"/>
    <lineage>
        <taxon>Bacteria</taxon>
        <taxon>Pseudomonadati</taxon>
        <taxon>Pseudomonadota</taxon>
        <taxon>Alphaproteobacteria</taxon>
        <taxon>Rhodobacterales</taxon>
        <taxon>Paracoccaceae</taxon>
        <taxon>Psychromarinibacter</taxon>
    </lineage>
</organism>
<feature type="signal peptide" evidence="1">
    <location>
        <begin position="1"/>
        <end position="22"/>
    </location>
</feature>
<sequence length="135" mass="14976">MFRLTQIALALSLTVTAGMAQALPPLGDNPRVRAEFLSAAVGDEIRKNCPTISARFFRVMARAKELEDYALSLGYTKDDITRMRKDPANKAELKRLRDTYLAQNGVTPGDAESYCRLGLAEIEKNSLTGWLLRAN</sequence>
<evidence type="ECO:0000256" key="1">
    <source>
        <dbReference type="SAM" id="SignalP"/>
    </source>
</evidence>
<evidence type="ECO:0000313" key="3">
    <source>
        <dbReference type="Proteomes" id="UP001220964"/>
    </source>
</evidence>
<reference evidence="2" key="1">
    <citation type="submission" date="2023-03" db="EMBL/GenBank/DDBJ databases">
        <title>Multiphase analysis and comparison of six strains from genera Psychromarinibacter, Lutimaribacter, and Maritimibacter, including a novel species: Psychromarinibacter sediminicola sp. nov.</title>
        <authorList>
            <person name="Wang Y.-H."/>
            <person name="Ye M.-Q."/>
            <person name="Du Z.-J."/>
        </authorList>
    </citation>
    <scope>NUCLEOTIDE SEQUENCE</scope>
    <source>
        <strain evidence="2">C21-152</strain>
    </source>
</reference>
<keyword evidence="3" id="KW-1185">Reference proteome</keyword>
<dbReference type="Proteomes" id="UP001220964">
    <property type="component" value="Unassembled WGS sequence"/>
</dbReference>
<proteinExistence type="predicted"/>
<dbReference type="EMBL" id="JARGYC010000001">
    <property type="protein sequence ID" value="MDF0599231.1"/>
    <property type="molecule type" value="Genomic_DNA"/>
</dbReference>
<name>A0AAE3NNJ2_9RHOB</name>
<comment type="caution">
    <text evidence="2">The sequence shown here is derived from an EMBL/GenBank/DDBJ whole genome shotgun (WGS) entry which is preliminary data.</text>
</comment>
<protein>
    <submittedName>
        <fullName evidence="2">DUF5333 domain-containing protein</fullName>
    </submittedName>
</protein>
<evidence type="ECO:0000313" key="2">
    <source>
        <dbReference type="EMBL" id="MDF0599231.1"/>
    </source>
</evidence>
<dbReference type="AlphaFoldDB" id="A0AAE3NNJ2"/>
<dbReference type="InterPro" id="IPR020349">
    <property type="entry name" value="Uncharacterised_14.7kDa"/>
</dbReference>
<dbReference type="Pfam" id="PF17267">
    <property type="entry name" value="DUF5333"/>
    <property type="match status" value="1"/>
</dbReference>
<gene>
    <name evidence="2" type="ORF">P1J78_00670</name>
</gene>